<reference evidence="2 4" key="1">
    <citation type="submission" date="2015-09" db="EMBL/GenBank/DDBJ databases">
        <authorList>
            <consortium name="Swine Surveillance"/>
        </authorList>
    </citation>
    <scope>NUCLEOTIDE SEQUENCE [LARGE SCALE GENOMIC DNA]</scope>
    <source>
        <strain evidence="2 4">5120</strain>
    </source>
</reference>
<dbReference type="InterPro" id="IPR029039">
    <property type="entry name" value="Flavoprotein-like_sf"/>
</dbReference>
<dbReference type="Proteomes" id="UP000051887">
    <property type="component" value="Unassembled WGS sequence"/>
</dbReference>
<dbReference type="EMBL" id="CYSC01000034">
    <property type="protein sequence ID" value="CUH72828.1"/>
    <property type="molecule type" value="Genomic_DNA"/>
</dbReference>
<evidence type="ECO:0008006" key="5">
    <source>
        <dbReference type="Google" id="ProtNLM"/>
    </source>
</evidence>
<proteinExistence type="predicted"/>
<gene>
    <name evidence="1" type="ORF">TL5118_00757</name>
    <name evidence="2" type="ORF">TL5120_02625</name>
</gene>
<accession>A0A0N7LUP9</accession>
<evidence type="ECO:0000313" key="3">
    <source>
        <dbReference type="Proteomes" id="UP000051086"/>
    </source>
</evidence>
<evidence type="ECO:0000313" key="2">
    <source>
        <dbReference type="EMBL" id="CUH72828.1"/>
    </source>
</evidence>
<evidence type="ECO:0000313" key="4">
    <source>
        <dbReference type="Proteomes" id="UP000051887"/>
    </source>
</evidence>
<reference evidence="1 3" key="2">
    <citation type="submission" date="2015-09" db="EMBL/GenBank/DDBJ databases">
        <authorList>
            <person name="Rodrigo-Torres L."/>
            <person name="Arahal D.R."/>
        </authorList>
    </citation>
    <scope>NUCLEOTIDE SEQUENCE [LARGE SCALE GENOMIC DNA]</scope>
    <source>
        <strain evidence="1 3">CECT 5118</strain>
    </source>
</reference>
<name>A0A0N7LUP9_9RHOB</name>
<organism evidence="2 4">
    <name type="scientific">Thalassovita autumnalis</name>
    <dbReference type="NCBI Taxonomy" id="2072972"/>
    <lineage>
        <taxon>Bacteria</taxon>
        <taxon>Pseudomonadati</taxon>
        <taxon>Pseudomonadota</taxon>
        <taxon>Alphaproteobacteria</taxon>
        <taxon>Rhodobacterales</taxon>
        <taxon>Roseobacteraceae</taxon>
        <taxon>Thalassovita</taxon>
    </lineage>
</organism>
<dbReference type="OrthoDB" id="9806505at2"/>
<evidence type="ECO:0000313" key="1">
    <source>
        <dbReference type="EMBL" id="CUH64106.1"/>
    </source>
</evidence>
<dbReference type="RefSeq" id="WP_058244000.1">
    <property type="nucleotide sequence ID" value="NZ_CYSB01000009.1"/>
</dbReference>
<dbReference type="EMBL" id="CYSB01000009">
    <property type="protein sequence ID" value="CUH64106.1"/>
    <property type="molecule type" value="Genomic_DNA"/>
</dbReference>
<keyword evidence="3" id="KW-1185">Reference proteome</keyword>
<dbReference type="SUPFAM" id="SSF52218">
    <property type="entry name" value="Flavoproteins"/>
    <property type="match status" value="1"/>
</dbReference>
<dbReference type="AlphaFoldDB" id="A0A0N7LUP9"/>
<protein>
    <recommendedName>
        <fullName evidence="5">Flavodoxin</fullName>
    </recommendedName>
</protein>
<dbReference type="Gene3D" id="3.40.50.360">
    <property type="match status" value="1"/>
</dbReference>
<sequence>MKDVLIICYSRTGLTRQVALDLRVRLDADFEDIREGHRRRGPLAYLWGRRQASRGMACEIAQPLRWAADYRALVLALPNWAGALCPAMRAWLLEQGRPLPPYATLITQSDSGADQVRAAVTQLIGAPDRAHLCLTDRQIAEQDFHAALTPFARSLPSALGLTQPTKGRKSA</sequence>
<dbReference type="Proteomes" id="UP000051086">
    <property type="component" value="Unassembled WGS sequence"/>
</dbReference>